<proteinExistence type="predicted"/>
<dbReference type="EMBL" id="JACFXU010000014">
    <property type="protein sequence ID" value="MBA6413404.1"/>
    <property type="molecule type" value="Genomic_DNA"/>
</dbReference>
<protein>
    <submittedName>
        <fullName evidence="1">Uncharacterized protein</fullName>
    </submittedName>
</protein>
<gene>
    <name evidence="1" type="ORF">H2508_09820</name>
</gene>
<sequence length="111" mass="12387">MFTASFDYAANQEGEYTVLSEGAASCGRYIEAVEKAGRGGSKTTMGYYHAYLDSYFTGVNRYLSDTKNIKGNTDSAGVRAYVQKYCRENPLKDYMDAIIAVVNELYPNRTK</sequence>
<dbReference type="RefSeq" id="WP_182172562.1">
    <property type="nucleotide sequence ID" value="NZ_JACFXU010000014.1"/>
</dbReference>
<dbReference type="Proteomes" id="UP000539350">
    <property type="component" value="Unassembled WGS sequence"/>
</dbReference>
<dbReference type="AlphaFoldDB" id="A0A7W2YK77"/>
<evidence type="ECO:0000313" key="1">
    <source>
        <dbReference type="EMBL" id="MBA6413404.1"/>
    </source>
</evidence>
<comment type="caution">
    <text evidence="1">The sequence shown here is derived from an EMBL/GenBank/DDBJ whole genome shotgun (WGS) entry which is preliminary data.</text>
</comment>
<keyword evidence="2" id="KW-1185">Reference proteome</keyword>
<reference evidence="1 2" key="1">
    <citation type="submission" date="2020-07" db="EMBL/GenBank/DDBJ databases">
        <title>Halieaceae bacterium, F7430, whole genome shotgun sequencing project.</title>
        <authorList>
            <person name="Jiang S."/>
            <person name="Liu Z.W."/>
            <person name="Du Z.J."/>
        </authorList>
    </citation>
    <scope>NUCLEOTIDE SEQUENCE [LARGE SCALE GENOMIC DNA]</scope>
    <source>
        <strain evidence="1 2">F7430</strain>
    </source>
</reference>
<evidence type="ECO:0000313" key="2">
    <source>
        <dbReference type="Proteomes" id="UP000539350"/>
    </source>
</evidence>
<name>A0A7W2YK77_9GAMM</name>
<accession>A0A7W2YK77</accession>
<organism evidence="1 2">
    <name type="scientific">Sediminihaliea albiluteola</name>
    <dbReference type="NCBI Taxonomy" id="2758564"/>
    <lineage>
        <taxon>Bacteria</taxon>
        <taxon>Pseudomonadati</taxon>
        <taxon>Pseudomonadota</taxon>
        <taxon>Gammaproteobacteria</taxon>
        <taxon>Cellvibrionales</taxon>
        <taxon>Halieaceae</taxon>
        <taxon>Sediminihaliea</taxon>
    </lineage>
</organism>